<dbReference type="EMBL" id="LAZR01020852">
    <property type="protein sequence ID" value="KKL87374.1"/>
    <property type="molecule type" value="Genomic_DNA"/>
</dbReference>
<accession>A0A0F9FLW6</accession>
<sequence length="124" mass="14626">MIAYYETEEEIESRPQPKRRTRYWTKGLCRYWTAEIVAKVEVNSEYAELIEVVELARREGSGESIAIGVDELPEDALERLRSRIADEDTRRKLFEESCAAERDEDGDRNWRIRREEGGLQSWRG</sequence>
<comment type="caution">
    <text evidence="1">The sequence shown here is derived from an EMBL/GenBank/DDBJ whole genome shotgun (WGS) entry which is preliminary data.</text>
</comment>
<proteinExistence type="predicted"/>
<name>A0A0F9FLW6_9ZZZZ</name>
<protein>
    <submittedName>
        <fullName evidence="1">Uncharacterized protein</fullName>
    </submittedName>
</protein>
<dbReference type="AlphaFoldDB" id="A0A0F9FLW6"/>
<gene>
    <name evidence="1" type="ORF">LCGC14_1935360</name>
</gene>
<organism evidence="1">
    <name type="scientific">marine sediment metagenome</name>
    <dbReference type="NCBI Taxonomy" id="412755"/>
    <lineage>
        <taxon>unclassified sequences</taxon>
        <taxon>metagenomes</taxon>
        <taxon>ecological metagenomes</taxon>
    </lineage>
</organism>
<reference evidence="1" key="1">
    <citation type="journal article" date="2015" name="Nature">
        <title>Complex archaea that bridge the gap between prokaryotes and eukaryotes.</title>
        <authorList>
            <person name="Spang A."/>
            <person name="Saw J.H."/>
            <person name="Jorgensen S.L."/>
            <person name="Zaremba-Niedzwiedzka K."/>
            <person name="Martijn J."/>
            <person name="Lind A.E."/>
            <person name="van Eijk R."/>
            <person name="Schleper C."/>
            <person name="Guy L."/>
            <person name="Ettema T.J."/>
        </authorList>
    </citation>
    <scope>NUCLEOTIDE SEQUENCE</scope>
</reference>
<evidence type="ECO:0000313" key="1">
    <source>
        <dbReference type="EMBL" id="KKL87374.1"/>
    </source>
</evidence>